<keyword evidence="7" id="KW-0611">Plant defense</keyword>
<dbReference type="InterPro" id="IPR022618">
    <property type="entry name" value="Defensin-like_20-28"/>
</dbReference>
<feature type="chain" id="PRO_5040147075" description="Defensin-like protein" evidence="8">
    <location>
        <begin position="28"/>
        <end position="141"/>
    </location>
</feature>
<keyword evidence="6 8" id="KW-0732">Signal</keyword>
<evidence type="ECO:0000313" key="9">
    <source>
        <dbReference type="EMBL" id="KAJ4838432.1"/>
    </source>
</evidence>
<accession>A0A9Q0FXL9</accession>
<comment type="similarity">
    <text evidence="2">Belongs to the DEFL family.</text>
</comment>
<evidence type="ECO:0000256" key="3">
    <source>
        <dbReference type="ARBA" id="ARBA00022525"/>
    </source>
</evidence>
<name>A0A9Q0FXL9_9ROSI</name>
<evidence type="ECO:0000256" key="6">
    <source>
        <dbReference type="ARBA" id="ARBA00022729"/>
    </source>
</evidence>
<dbReference type="PROSITE" id="PS51257">
    <property type="entry name" value="PROKAR_LIPOPROTEIN"/>
    <property type="match status" value="1"/>
</dbReference>
<protein>
    <recommendedName>
        <fullName evidence="11">Defensin-like protein</fullName>
    </recommendedName>
</protein>
<keyword evidence="5" id="KW-0295">Fungicide</keyword>
<evidence type="ECO:0000256" key="4">
    <source>
        <dbReference type="ARBA" id="ARBA00022529"/>
    </source>
</evidence>
<dbReference type="Pfam" id="PF10868">
    <property type="entry name" value="Defensin_like"/>
    <property type="match status" value="2"/>
</dbReference>
<keyword evidence="10" id="KW-1185">Reference proteome</keyword>
<dbReference type="PANTHER" id="PTHR34453">
    <property type="entry name" value="DEFENSIN-LIKE (DEFL) FAMILY PROTEIN-RELATED"/>
    <property type="match status" value="1"/>
</dbReference>
<comment type="caution">
    <text evidence="9">The sequence shown here is derived from an EMBL/GenBank/DDBJ whole genome shotgun (WGS) entry which is preliminary data.</text>
</comment>
<dbReference type="EMBL" id="JAKUCV010003557">
    <property type="protein sequence ID" value="KAJ4838432.1"/>
    <property type="molecule type" value="Genomic_DNA"/>
</dbReference>
<dbReference type="AlphaFoldDB" id="A0A9Q0FXL9"/>
<feature type="signal peptide" evidence="8">
    <location>
        <begin position="1"/>
        <end position="27"/>
    </location>
</feature>
<dbReference type="OrthoDB" id="1043633at2759"/>
<keyword evidence="4" id="KW-0929">Antimicrobial</keyword>
<proteinExistence type="inferred from homology"/>
<evidence type="ECO:0000313" key="10">
    <source>
        <dbReference type="Proteomes" id="UP001141552"/>
    </source>
</evidence>
<dbReference type="GO" id="GO:0005576">
    <property type="term" value="C:extracellular region"/>
    <property type="evidence" value="ECO:0007669"/>
    <property type="project" value="UniProtKB-SubCell"/>
</dbReference>
<gene>
    <name evidence="9" type="ORF">Tsubulata_034904</name>
</gene>
<evidence type="ECO:0000256" key="2">
    <source>
        <dbReference type="ARBA" id="ARBA00006722"/>
    </source>
</evidence>
<dbReference type="Proteomes" id="UP001141552">
    <property type="component" value="Unassembled WGS sequence"/>
</dbReference>
<dbReference type="PANTHER" id="PTHR34453:SF3">
    <property type="entry name" value="DEFENSIN-LIKE (DEFL) FAMILY PROTEIN-RELATED"/>
    <property type="match status" value="1"/>
</dbReference>
<dbReference type="GO" id="GO:0050832">
    <property type="term" value="P:defense response to fungus"/>
    <property type="evidence" value="ECO:0007669"/>
    <property type="project" value="UniProtKB-KW"/>
</dbReference>
<sequence length="141" mass="15305">MKKAKIMPLILILVLMACIGEIRQINAFDHLCCKDHSAVGKCIPGFDDLPELSAKCYRFCIDGCRNGKGGYWTRQINADGLCCKDHSAVGECIPGVDDSPETPGKCFSFCLDGCLNGKGGVCKPVGKGHICHCCCDYERCH</sequence>
<evidence type="ECO:0000256" key="7">
    <source>
        <dbReference type="ARBA" id="ARBA00022821"/>
    </source>
</evidence>
<reference evidence="9" key="2">
    <citation type="journal article" date="2023" name="Plants (Basel)">
        <title>Annotation of the Turnera subulata (Passifloraceae) Draft Genome Reveals the S-Locus Evolved after the Divergence of Turneroideae from Passifloroideae in a Stepwise Manner.</title>
        <authorList>
            <person name="Henning P.M."/>
            <person name="Roalson E.H."/>
            <person name="Mir W."/>
            <person name="McCubbin A.G."/>
            <person name="Shore J.S."/>
        </authorList>
    </citation>
    <scope>NUCLEOTIDE SEQUENCE</scope>
    <source>
        <strain evidence="9">F60SS</strain>
    </source>
</reference>
<dbReference type="GO" id="GO:0031640">
    <property type="term" value="P:killing of cells of another organism"/>
    <property type="evidence" value="ECO:0007669"/>
    <property type="project" value="UniProtKB-KW"/>
</dbReference>
<evidence type="ECO:0000256" key="5">
    <source>
        <dbReference type="ARBA" id="ARBA00022577"/>
    </source>
</evidence>
<evidence type="ECO:0000256" key="8">
    <source>
        <dbReference type="SAM" id="SignalP"/>
    </source>
</evidence>
<keyword evidence="3" id="KW-0964">Secreted</keyword>
<reference evidence="9" key="1">
    <citation type="submission" date="2022-02" db="EMBL/GenBank/DDBJ databases">
        <authorList>
            <person name="Henning P.M."/>
            <person name="McCubbin A.G."/>
            <person name="Shore J.S."/>
        </authorList>
    </citation>
    <scope>NUCLEOTIDE SEQUENCE</scope>
    <source>
        <strain evidence="9">F60SS</strain>
        <tissue evidence="9">Leaves</tissue>
    </source>
</reference>
<evidence type="ECO:0000256" key="1">
    <source>
        <dbReference type="ARBA" id="ARBA00004613"/>
    </source>
</evidence>
<comment type="subcellular location">
    <subcellularLocation>
        <location evidence="1">Secreted</location>
    </subcellularLocation>
</comment>
<evidence type="ECO:0008006" key="11">
    <source>
        <dbReference type="Google" id="ProtNLM"/>
    </source>
</evidence>
<organism evidence="9 10">
    <name type="scientific">Turnera subulata</name>
    <dbReference type="NCBI Taxonomy" id="218843"/>
    <lineage>
        <taxon>Eukaryota</taxon>
        <taxon>Viridiplantae</taxon>
        <taxon>Streptophyta</taxon>
        <taxon>Embryophyta</taxon>
        <taxon>Tracheophyta</taxon>
        <taxon>Spermatophyta</taxon>
        <taxon>Magnoliopsida</taxon>
        <taxon>eudicotyledons</taxon>
        <taxon>Gunneridae</taxon>
        <taxon>Pentapetalae</taxon>
        <taxon>rosids</taxon>
        <taxon>fabids</taxon>
        <taxon>Malpighiales</taxon>
        <taxon>Passifloraceae</taxon>
        <taxon>Turnera</taxon>
    </lineage>
</organism>